<keyword evidence="3" id="KW-1185">Reference proteome</keyword>
<gene>
    <name evidence="2" type="ORF">EDB92DRAFT_474547</name>
</gene>
<feature type="compositionally biased region" description="Basic residues" evidence="1">
    <location>
        <begin position="1"/>
        <end position="11"/>
    </location>
</feature>
<evidence type="ECO:0000313" key="3">
    <source>
        <dbReference type="Proteomes" id="UP001201163"/>
    </source>
</evidence>
<evidence type="ECO:0000313" key="2">
    <source>
        <dbReference type="EMBL" id="KAH9000198.1"/>
    </source>
</evidence>
<sequence length="158" mass="17860">MRGCLKHHSHSHSPSPSPSNSSSMATPPPTRGSTPLLIPVDAPSLSRRRHPDQSLTDACLTRRCVHFCSEIVNKVFVADEWDRSPADITPRLTYQDMLELKEIQRSLPHAQPLPDPDLPELDVRGVPRTHFLNTVPNLRLLFPLVHRLLHRPLPLLTF</sequence>
<dbReference type="EMBL" id="JAKELL010000002">
    <property type="protein sequence ID" value="KAH9000198.1"/>
    <property type="molecule type" value="Genomic_DNA"/>
</dbReference>
<proteinExistence type="predicted"/>
<organism evidence="2 3">
    <name type="scientific">Lactarius akahatsu</name>
    <dbReference type="NCBI Taxonomy" id="416441"/>
    <lineage>
        <taxon>Eukaryota</taxon>
        <taxon>Fungi</taxon>
        <taxon>Dikarya</taxon>
        <taxon>Basidiomycota</taxon>
        <taxon>Agaricomycotina</taxon>
        <taxon>Agaricomycetes</taxon>
        <taxon>Russulales</taxon>
        <taxon>Russulaceae</taxon>
        <taxon>Lactarius</taxon>
    </lineage>
</organism>
<reference evidence="2" key="1">
    <citation type="submission" date="2022-01" db="EMBL/GenBank/DDBJ databases">
        <title>Comparative genomics reveals a dynamic genome evolution in the ectomycorrhizal milk-cap (Lactarius) mushrooms.</title>
        <authorList>
            <consortium name="DOE Joint Genome Institute"/>
            <person name="Lebreton A."/>
            <person name="Tang N."/>
            <person name="Kuo A."/>
            <person name="LaButti K."/>
            <person name="Drula E."/>
            <person name="Barry K."/>
            <person name="Clum A."/>
            <person name="Lipzen A."/>
            <person name="Mousain D."/>
            <person name="Ng V."/>
            <person name="Wang R."/>
            <person name="Wang X."/>
            <person name="Dai Y."/>
            <person name="Henrissat B."/>
            <person name="Grigoriev I.V."/>
            <person name="Guerin-Laguette A."/>
            <person name="Yu F."/>
            <person name="Martin F.M."/>
        </authorList>
    </citation>
    <scope>NUCLEOTIDE SEQUENCE</scope>
    <source>
        <strain evidence="2">QP</strain>
    </source>
</reference>
<dbReference type="Proteomes" id="UP001201163">
    <property type="component" value="Unassembled WGS sequence"/>
</dbReference>
<accession>A0AAD4QHK0</accession>
<evidence type="ECO:0000256" key="1">
    <source>
        <dbReference type="SAM" id="MobiDB-lite"/>
    </source>
</evidence>
<feature type="region of interest" description="Disordered" evidence="1">
    <location>
        <begin position="1"/>
        <end position="53"/>
    </location>
</feature>
<feature type="compositionally biased region" description="Low complexity" evidence="1">
    <location>
        <begin position="12"/>
        <end position="23"/>
    </location>
</feature>
<protein>
    <submittedName>
        <fullName evidence="2">Uncharacterized protein</fullName>
    </submittedName>
</protein>
<name>A0AAD4QHK0_9AGAM</name>
<dbReference type="AlphaFoldDB" id="A0AAD4QHK0"/>
<comment type="caution">
    <text evidence="2">The sequence shown here is derived from an EMBL/GenBank/DDBJ whole genome shotgun (WGS) entry which is preliminary data.</text>
</comment>